<dbReference type="Proteomes" id="UP000664164">
    <property type="component" value="Unassembled WGS sequence"/>
</dbReference>
<dbReference type="RefSeq" id="WP_207617582.1">
    <property type="nucleotide sequence ID" value="NZ_JAFNLL010000054.1"/>
</dbReference>
<evidence type="ECO:0000256" key="2">
    <source>
        <dbReference type="SAM" id="SignalP"/>
    </source>
</evidence>
<evidence type="ECO:0000259" key="3">
    <source>
        <dbReference type="Pfam" id="PF14016"/>
    </source>
</evidence>
<feature type="compositionally biased region" description="Low complexity" evidence="1">
    <location>
        <begin position="32"/>
        <end position="47"/>
    </location>
</feature>
<dbReference type="AlphaFoldDB" id="A0A939HJK0"/>
<feature type="compositionally biased region" description="Low complexity" evidence="1">
    <location>
        <begin position="55"/>
        <end position="65"/>
    </location>
</feature>
<feature type="region of interest" description="Disordered" evidence="1">
    <location>
        <begin position="28"/>
        <end position="65"/>
    </location>
</feature>
<dbReference type="PROSITE" id="PS51257">
    <property type="entry name" value="PROKAR_LIPOPROTEIN"/>
    <property type="match status" value="1"/>
</dbReference>
<dbReference type="InterPro" id="IPR025326">
    <property type="entry name" value="DUF4232"/>
</dbReference>
<evidence type="ECO:0000313" key="4">
    <source>
        <dbReference type="EMBL" id="MBO1269695.1"/>
    </source>
</evidence>
<gene>
    <name evidence="4" type="ORF">J1902_17290</name>
</gene>
<keyword evidence="5" id="KW-1185">Reference proteome</keyword>
<reference evidence="4" key="1">
    <citation type="submission" date="2021-03" db="EMBL/GenBank/DDBJ databases">
        <title>A new species, PO-11, isolated from a karst cave deposit.</title>
        <authorList>
            <person name="Zhaoxiaoyong W."/>
        </authorList>
    </citation>
    <scope>NUCLEOTIDE SEQUENCE</scope>
    <source>
        <strain evidence="4">PO-11</strain>
    </source>
</reference>
<accession>A0A939HJK0</accession>
<dbReference type="EMBL" id="JAFNLL010000054">
    <property type="protein sequence ID" value="MBO1269695.1"/>
    <property type="molecule type" value="Genomic_DNA"/>
</dbReference>
<evidence type="ECO:0000256" key="1">
    <source>
        <dbReference type="SAM" id="MobiDB-lite"/>
    </source>
</evidence>
<evidence type="ECO:0000313" key="5">
    <source>
        <dbReference type="Proteomes" id="UP000664164"/>
    </source>
</evidence>
<protein>
    <submittedName>
        <fullName evidence="4">DUF4232 domain-containing protein</fullName>
    </submittedName>
</protein>
<feature type="domain" description="DUF4232" evidence="3">
    <location>
        <begin position="71"/>
        <end position="204"/>
    </location>
</feature>
<comment type="caution">
    <text evidence="4">The sequence shown here is derived from an EMBL/GenBank/DDBJ whole genome shotgun (WGS) entry which is preliminary data.</text>
</comment>
<sequence length="206" mass="20391">MWTQRFKTGLLITTTAACVLAATACGPAQPQGSTSPATSPATGSTSAPPSPSASPSPTGSATGTSATEGLCKAASLKGSLDSSGGGAAGSVYMKLLLTNSGTTPCVLEGFAGVSLTADATGEPIGAPAERDETQPVVQVQLAPGQAGVAVLRYTQAGNYSDCTAVDAAGYRVYPPNDTASLFIAQPQRACSNAVIKLLSVTTFQAS</sequence>
<keyword evidence="2" id="KW-0732">Signal</keyword>
<feature type="signal peptide" evidence="2">
    <location>
        <begin position="1"/>
        <end position="30"/>
    </location>
</feature>
<dbReference type="Pfam" id="PF14016">
    <property type="entry name" value="DUF4232"/>
    <property type="match status" value="1"/>
</dbReference>
<name>A0A939HJK0_9MICC</name>
<proteinExistence type="predicted"/>
<feature type="chain" id="PRO_5038628732" evidence="2">
    <location>
        <begin position="31"/>
        <end position="206"/>
    </location>
</feature>
<organism evidence="4 5">
    <name type="scientific">Arthrobacter cavernae</name>
    <dbReference type="NCBI Taxonomy" id="2817681"/>
    <lineage>
        <taxon>Bacteria</taxon>
        <taxon>Bacillati</taxon>
        <taxon>Actinomycetota</taxon>
        <taxon>Actinomycetes</taxon>
        <taxon>Micrococcales</taxon>
        <taxon>Micrococcaceae</taxon>
        <taxon>Arthrobacter</taxon>
    </lineage>
</organism>